<evidence type="ECO:0000313" key="6">
    <source>
        <dbReference type="Proteomes" id="UP000708148"/>
    </source>
</evidence>
<evidence type="ECO:0000256" key="1">
    <source>
        <dbReference type="ARBA" id="ARBA00004430"/>
    </source>
</evidence>
<evidence type="ECO:0000259" key="4">
    <source>
        <dbReference type="PROSITE" id="PS50011"/>
    </source>
</evidence>
<dbReference type="InterPro" id="IPR001245">
    <property type="entry name" value="Ser-Thr/Tyr_kinase_cat_dom"/>
</dbReference>
<dbReference type="Gene3D" id="1.20.930.20">
    <property type="entry name" value="Adaptor protein Cbl, N-terminal domain"/>
    <property type="match status" value="1"/>
</dbReference>
<reference evidence="5" key="1">
    <citation type="submission" date="2020-12" db="EMBL/GenBank/DDBJ databases">
        <authorList>
            <person name="Iha C."/>
        </authorList>
    </citation>
    <scope>NUCLEOTIDE SEQUENCE</scope>
</reference>
<dbReference type="InterPro" id="IPR002182">
    <property type="entry name" value="NB-ARC"/>
</dbReference>
<dbReference type="Gene3D" id="3.80.10.10">
    <property type="entry name" value="Ribonuclease Inhibitor"/>
    <property type="match status" value="1"/>
</dbReference>
<organism evidence="5 6">
    <name type="scientific">Ostreobium quekettii</name>
    <dbReference type="NCBI Taxonomy" id="121088"/>
    <lineage>
        <taxon>Eukaryota</taxon>
        <taxon>Viridiplantae</taxon>
        <taxon>Chlorophyta</taxon>
        <taxon>core chlorophytes</taxon>
        <taxon>Ulvophyceae</taxon>
        <taxon>TCBD clade</taxon>
        <taxon>Bryopsidales</taxon>
        <taxon>Ostreobineae</taxon>
        <taxon>Ostreobiaceae</taxon>
        <taxon>Ostreobium</taxon>
    </lineage>
</organism>
<dbReference type="Pfam" id="PF07714">
    <property type="entry name" value="PK_Tyr_Ser-Thr"/>
    <property type="match status" value="1"/>
</dbReference>
<dbReference type="PANTHER" id="PTHR36766:SF30">
    <property type="entry name" value="TIR-NBS TYPE DISEASE RESISTANCE PROTEIN-RELATED"/>
    <property type="match status" value="1"/>
</dbReference>
<keyword evidence="3" id="KW-0175">Coiled coil</keyword>
<evidence type="ECO:0000256" key="2">
    <source>
        <dbReference type="ARBA" id="ARBA00008171"/>
    </source>
</evidence>
<dbReference type="SUPFAM" id="SSF56112">
    <property type="entry name" value="Protein kinase-like (PK-like)"/>
    <property type="match status" value="1"/>
</dbReference>
<accession>A0A8S1IUI3</accession>
<keyword evidence="6" id="KW-1185">Reference proteome</keyword>
<dbReference type="InterPro" id="IPR054000">
    <property type="entry name" value="MLKL_N"/>
</dbReference>
<dbReference type="GO" id="GO:0005930">
    <property type="term" value="C:axoneme"/>
    <property type="evidence" value="ECO:0007669"/>
    <property type="project" value="UniProtKB-SubCell"/>
</dbReference>
<dbReference type="GO" id="GO:0043531">
    <property type="term" value="F:ADP binding"/>
    <property type="evidence" value="ECO:0007669"/>
    <property type="project" value="InterPro"/>
</dbReference>
<dbReference type="PRINTS" id="PR00364">
    <property type="entry name" value="DISEASERSIST"/>
</dbReference>
<evidence type="ECO:0000313" key="5">
    <source>
        <dbReference type="EMBL" id="CAD7698702.1"/>
    </source>
</evidence>
<evidence type="ECO:0000256" key="3">
    <source>
        <dbReference type="SAM" id="Coils"/>
    </source>
</evidence>
<dbReference type="InterPro" id="IPR011009">
    <property type="entry name" value="Kinase-like_dom_sf"/>
</dbReference>
<dbReference type="InterPro" id="IPR036537">
    <property type="entry name" value="Adaptor_Cbl_N_dom_sf"/>
</dbReference>
<feature type="domain" description="Protein kinase" evidence="4">
    <location>
        <begin position="266"/>
        <end position="575"/>
    </location>
</feature>
<dbReference type="GO" id="GO:0005524">
    <property type="term" value="F:ATP binding"/>
    <property type="evidence" value="ECO:0007669"/>
    <property type="project" value="InterPro"/>
</dbReference>
<feature type="non-terminal residue" evidence="5">
    <location>
        <position position="1"/>
    </location>
</feature>
<dbReference type="EMBL" id="CAJHUC010000874">
    <property type="protein sequence ID" value="CAD7698702.1"/>
    <property type="molecule type" value="Genomic_DNA"/>
</dbReference>
<dbReference type="AlphaFoldDB" id="A0A8S1IUI3"/>
<gene>
    <name evidence="5" type="ORF">OSTQU699_LOCUS4061</name>
</gene>
<dbReference type="SUPFAM" id="SSF52540">
    <property type="entry name" value="P-loop containing nucleoside triphosphate hydrolases"/>
    <property type="match status" value="1"/>
</dbReference>
<dbReference type="Proteomes" id="UP000708148">
    <property type="component" value="Unassembled WGS sequence"/>
</dbReference>
<comment type="subcellular location">
    <subcellularLocation>
        <location evidence="1">Cytoplasm</location>
        <location evidence="1">Cytoskeleton</location>
        <location evidence="1">Cilium axoneme</location>
    </subcellularLocation>
</comment>
<protein>
    <recommendedName>
        <fullName evidence="4">Protein kinase domain-containing protein</fullName>
    </recommendedName>
</protein>
<dbReference type="InterPro" id="IPR027417">
    <property type="entry name" value="P-loop_NTPase"/>
</dbReference>
<dbReference type="InterPro" id="IPR000719">
    <property type="entry name" value="Prot_kinase_dom"/>
</dbReference>
<dbReference type="Pfam" id="PF00931">
    <property type="entry name" value="NB-ARC"/>
    <property type="match status" value="1"/>
</dbReference>
<dbReference type="GO" id="GO:0004672">
    <property type="term" value="F:protein kinase activity"/>
    <property type="evidence" value="ECO:0007669"/>
    <property type="project" value="InterPro"/>
</dbReference>
<dbReference type="Gene3D" id="3.40.50.300">
    <property type="entry name" value="P-loop containing nucleotide triphosphate hydrolases"/>
    <property type="match status" value="1"/>
</dbReference>
<dbReference type="Gene3D" id="1.10.8.430">
    <property type="entry name" value="Helical domain of apoptotic protease-activating factors"/>
    <property type="match status" value="1"/>
</dbReference>
<proteinExistence type="inferred from homology"/>
<comment type="similarity">
    <text evidence="2">Belongs to the protein kinase superfamily. TKL Ser/Thr protein kinase family. ROCO subfamily.</text>
</comment>
<feature type="coiled-coil region" evidence="3">
    <location>
        <begin position="864"/>
        <end position="894"/>
    </location>
</feature>
<dbReference type="CDD" id="cd21037">
    <property type="entry name" value="MLKL_NTD"/>
    <property type="match status" value="1"/>
</dbReference>
<comment type="caution">
    <text evidence="5">The sequence shown here is derived from an EMBL/GenBank/DDBJ whole genome shotgun (WGS) entry which is preliminary data.</text>
</comment>
<dbReference type="Gene3D" id="1.10.510.10">
    <property type="entry name" value="Transferase(Phosphotransferase) domain 1"/>
    <property type="match status" value="1"/>
</dbReference>
<dbReference type="InterPro" id="IPR042197">
    <property type="entry name" value="Apaf_helical"/>
</dbReference>
<dbReference type="OrthoDB" id="1335080at2759"/>
<dbReference type="GO" id="GO:0007166">
    <property type="term" value="P:cell surface receptor signaling pathway"/>
    <property type="evidence" value="ECO:0007669"/>
    <property type="project" value="InterPro"/>
</dbReference>
<dbReference type="Pfam" id="PF22215">
    <property type="entry name" value="MLKL_N"/>
    <property type="match status" value="1"/>
</dbReference>
<name>A0A8S1IUI3_9CHLO</name>
<sequence>EHEDMPDAPVSVLTDITFDGADYQDMKHNRELAVRTQQMIVWLIRTACRRWTGYDSVASIMDLQQGSVVFQIQFDFPNAAAAKLFKQGIAPSASFIFQGSLALLALRPHSKIVILKEWAAADAQAYELGNQLQQTVHDIGQVANIAYNHRMMDLLQNMIDNMKRSTFHIPPSEIEKRGRAWREDAVVLLHELKMALQLLRQHNAVDLAHLCRATDASAAVKKTLSALCLFAHNWNVPFPVHFSDDLHAEVVELDTHDLNDALAYVFKGKTMRFEGAWEQCRNAWEEAKRDFEMKRSALPVIPTEAIKWVSLIAEDVHEIEWTQAPGDSAHMLAYCVAPSSGEDMDLGNFAELYMEAHDQSHVDPEFVVQLRGVTQSGAIVTDKADGNLMAWYQALPKAQAESTLALKIGVLAQAARSLHGMHSCGIVVGEVKSTKFLVFQGDGKECIVKAAVPMLEDWSVKSCLSTKTGRWLARELYEGKTPSRKSDVFGFGVMMYEVLMEEVPYGEDTTEAGILEAKLTGTEPHRLPLDLKMQLPGGLLEIMQKCCSYYPEDRPEMSEVGSCLSKCCSCTEEYSSETSRVLKHVPGIPWVACGAQADFASGEQAGLEESASIFAHGDKTEMSESNEKVDPLAAASTIFKHAQHIFKLAKAATTNTEECEAVWSRVEQLLDVVKRICQHPHPQQQRLVHNIEAVMDTATRVVENYSNVKRGVQRAVQILKTVHIQRQFEDVNASLDSMLQDLKAALSAGTVLSVQRKVERMHAPLQGSTLMSQMDEYARLLTQQHMPEHYVGLSDRVKALVSILQTTKATVLAVVGKGGIGKTTLARAVYNKISSSRTVKVGWVTFGKNPNFSHCRVLWNRLGLSARKSRRSRAKEELKELEELEELEKLQERALLFVDDIRTVGDLKRLMEEPARVRSKLLVTTRDVEIARRVNAEAYHVDVLTKDLSMQLFCRCAFGEPQIPTNRRGYLKVVSDMVAECAQLPLALVVVGSMAKGYLGMEQWRSGAKKLQQSKSLGTAHDRDLLHVLETSYDELDDAHKSFFFCLVGHPEGARVRVSDLVEQWAACQVVTCHGPDPDDVLLEGYAVFLQLVDRSLILQEGSGLLCDMSCHLHDMLQTLNLKFCHRVVELPESVGSLSQLQMLNLTSCHSLLQTLNLEDYHRVVGLPKSVGSLSQL</sequence>
<dbReference type="PANTHER" id="PTHR36766">
    <property type="entry name" value="PLANT BROAD-SPECTRUM MILDEW RESISTANCE PROTEIN RPW8"/>
    <property type="match status" value="1"/>
</dbReference>
<dbReference type="InterPro" id="IPR032675">
    <property type="entry name" value="LRR_dom_sf"/>
</dbReference>
<dbReference type="PROSITE" id="PS50011">
    <property type="entry name" value="PROTEIN_KINASE_DOM"/>
    <property type="match status" value="1"/>
</dbReference>
<dbReference type="InterPro" id="IPR059179">
    <property type="entry name" value="MLKL-like_MCAfunc"/>
</dbReference>